<comment type="caution">
    <text evidence="3">The sequence shown here is derived from an EMBL/GenBank/DDBJ whole genome shotgun (WGS) entry which is preliminary data.</text>
</comment>
<accession>A0A842A630</accession>
<dbReference type="Proteomes" id="UP000586951">
    <property type="component" value="Unassembled WGS sequence"/>
</dbReference>
<dbReference type="Pfam" id="PF01551">
    <property type="entry name" value="Peptidase_M23"/>
    <property type="match status" value="1"/>
</dbReference>
<proteinExistence type="predicted"/>
<dbReference type="InterPro" id="IPR050570">
    <property type="entry name" value="Cell_wall_metabolism_enzyme"/>
</dbReference>
<gene>
    <name evidence="3" type="ORF">HB907_17575</name>
</gene>
<feature type="domain" description="M23ase beta-sheet core" evidence="2">
    <location>
        <begin position="241"/>
        <end position="343"/>
    </location>
</feature>
<feature type="transmembrane region" description="Helical" evidence="1">
    <location>
        <begin position="12"/>
        <end position="41"/>
    </location>
</feature>
<sequence length="354" mass="37000">MAENQQPDKTWALLFLRLFSVKVIIIILILFILISLIGVLIAGTTQQESSGVGGGCSATGELNKDVFNQTLEQAGVFKGKGDTFIAIAKKQNIDPALFAAIAMSETGWGKSDAVVSKNNPGGLMDPSTGMSTVQVFATLDEGLEAMGVTLHNRIIVDGLNTIEKLGNIYAPLGADNDPNGLNQNWIPTVTAIAEKFGGLTMNCSDSGSSGGTGQYIIPVKNPLVSSGFSDRINPVTGVHESHKGLDFAQPAGSEILAADDGVVVFSGMGVSGSGYGGYGNVVHLEHGKTKEWTLYGHMLRTNVTVGQVVKKGDVIGFVGSTGQSTGNHLHFEIRKEKMGGQIDPAAVLGLVAAN</sequence>
<dbReference type="InterPro" id="IPR011055">
    <property type="entry name" value="Dup_hybrid_motif"/>
</dbReference>
<dbReference type="AlphaFoldDB" id="A0A842A630"/>
<evidence type="ECO:0000256" key="1">
    <source>
        <dbReference type="SAM" id="Phobius"/>
    </source>
</evidence>
<evidence type="ECO:0000313" key="4">
    <source>
        <dbReference type="Proteomes" id="UP000586951"/>
    </source>
</evidence>
<reference evidence="3 4" key="1">
    <citation type="submission" date="2020-03" db="EMBL/GenBank/DDBJ databases">
        <title>Soil Listeria distribution.</title>
        <authorList>
            <person name="Liao J."/>
            <person name="Wiedmann M."/>
        </authorList>
    </citation>
    <scope>NUCLEOTIDE SEQUENCE [LARGE SCALE GENOMIC DNA]</scope>
    <source>
        <strain evidence="3 4">FSL L7-1427</strain>
    </source>
</reference>
<keyword evidence="1" id="KW-0472">Membrane</keyword>
<keyword evidence="1" id="KW-1133">Transmembrane helix</keyword>
<protein>
    <submittedName>
        <fullName evidence="3">M23 family metallopeptidase</fullName>
    </submittedName>
</protein>
<dbReference type="GO" id="GO:0004040">
    <property type="term" value="F:amidase activity"/>
    <property type="evidence" value="ECO:0007669"/>
    <property type="project" value="InterPro"/>
</dbReference>
<name>A0A842A630_9LIST</name>
<evidence type="ECO:0000313" key="3">
    <source>
        <dbReference type="EMBL" id="MBC1567223.1"/>
    </source>
</evidence>
<organism evidence="3 4">
    <name type="scientific">Listeria booriae</name>
    <dbReference type="NCBI Taxonomy" id="1552123"/>
    <lineage>
        <taxon>Bacteria</taxon>
        <taxon>Bacillati</taxon>
        <taxon>Bacillota</taxon>
        <taxon>Bacilli</taxon>
        <taxon>Bacillales</taxon>
        <taxon>Listeriaceae</taxon>
        <taxon>Listeria</taxon>
    </lineage>
</organism>
<dbReference type="CDD" id="cd12797">
    <property type="entry name" value="M23_peptidase"/>
    <property type="match status" value="1"/>
</dbReference>
<evidence type="ECO:0000259" key="2">
    <source>
        <dbReference type="Pfam" id="PF01551"/>
    </source>
</evidence>
<dbReference type="GO" id="GO:0004222">
    <property type="term" value="F:metalloendopeptidase activity"/>
    <property type="evidence" value="ECO:0007669"/>
    <property type="project" value="TreeGrafter"/>
</dbReference>
<keyword evidence="1" id="KW-0812">Transmembrane</keyword>
<dbReference type="EMBL" id="JAARRU010000010">
    <property type="protein sequence ID" value="MBC1567223.1"/>
    <property type="molecule type" value="Genomic_DNA"/>
</dbReference>
<dbReference type="RefSeq" id="WP_185419054.1">
    <property type="nucleotide sequence ID" value="NZ_JAARRU010000010.1"/>
</dbReference>
<dbReference type="PANTHER" id="PTHR21666:SF270">
    <property type="entry name" value="MUREIN HYDROLASE ACTIVATOR ENVC"/>
    <property type="match status" value="1"/>
</dbReference>
<dbReference type="Gene3D" id="2.70.70.10">
    <property type="entry name" value="Glucose Permease (Domain IIA)"/>
    <property type="match status" value="1"/>
</dbReference>
<dbReference type="SUPFAM" id="SSF51261">
    <property type="entry name" value="Duplicated hybrid motif"/>
    <property type="match status" value="1"/>
</dbReference>
<dbReference type="PANTHER" id="PTHR21666">
    <property type="entry name" value="PEPTIDASE-RELATED"/>
    <property type="match status" value="1"/>
</dbReference>
<dbReference type="InterPro" id="IPR016047">
    <property type="entry name" value="M23ase_b-sheet_dom"/>
</dbReference>